<dbReference type="AlphaFoldDB" id="A0A139AQB9"/>
<organism evidence="2 3">
    <name type="scientific">Gonapodya prolifera (strain JEL478)</name>
    <name type="common">Monoblepharis prolifera</name>
    <dbReference type="NCBI Taxonomy" id="1344416"/>
    <lineage>
        <taxon>Eukaryota</taxon>
        <taxon>Fungi</taxon>
        <taxon>Fungi incertae sedis</taxon>
        <taxon>Chytridiomycota</taxon>
        <taxon>Chytridiomycota incertae sedis</taxon>
        <taxon>Monoblepharidomycetes</taxon>
        <taxon>Monoblepharidales</taxon>
        <taxon>Gonapodyaceae</taxon>
        <taxon>Gonapodya</taxon>
    </lineage>
</organism>
<feature type="region of interest" description="Disordered" evidence="1">
    <location>
        <begin position="1"/>
        <end position="88"/>
    </location>
</feature>
<protein>
    <submittedName>
        <fullName evidence="2">Uncharacterized protein</fullName>
    </submittedName>
</protein>
<name>A0A139AQB9_GONPJ</name>
<feature type="compositionally biased region" description="Pro residues" evidence="1">
    <location>
        <begin position="1"/>
        <end position="10"/>
    </location>
</feature>
<reference evidence="2 3" key="1">
    <citation type="journal article" date="2015" name="Genome Biol. Evol.">
        <title>Phylogenomic analyses indicate that early fungi evolved digesting cell walls of algal ancestors of land plants.</title>
        <authorList>
            <person name="Chang Y."/>
            <person name="Wang S."/>
            <person name="Sekimoto S."/>
            <person name="Aerts A.L."/>
            <person name="Choi C."/>
            <person name="Clum A."/>
            <person name="LaButti K.M."/>
            <person name="Lindquist E.A."/>
            <person name="Yee Ngan C."/>
            <person name="Ohm R.A."/>
            <person name="Salamov A.A."/>
            <person name="Grigoriev I.V."/>
            <person name="Spatafora J.W."/>
            <person name="Berbee M.L."/>
        </authorList>
    </citation>
    <scope>NUCLEOTIDE SEQUENCE [LARGE SCALE GENOMIC DNA]</scope>
    <source>
        <strain evidence="2 3">JEL478</strain>
    </source>
</reference>
<proteinExistence type="predicted"/>
<accession>A0A139AQB9</accession>
<gene>
    <name evidence="2" type="ORF">M427DRAFT_132455</name>
</gene>
<keyword evidence="3" id="KW-1185">Reference proteome</keyword>
<evidence type="ECO:0000313" key="2">
    <source>
        <dbReference type="EMBL" id="KXS18961.1"/>
    </source>
</evidence>
<evidence type="ECO:0000313" key="3">
    <source>
        <dbReference type="Proteomes" id="UP000070544"/>
    </source>
</evidence>
<dbReference type="EMBL" id="KQ965740">
    <property type="protein sequence ID" value="KXS18961.1"/>
    <property type="molecule type" value="Genomic_DNA"/>
</dbReference>
<dbReference type="Proteomes" id="UP000070544">
    <property type="component" value="Unassembled WGS sequence"/>
</dbReference>
<sequence length="214" mass="22657">MPLRIAPPPTRTISVSANGRRMQTGDGTALPFDSPTVSDLPMPRSTPARGMSSPVLATARLSAKLPQPPPPQSSTRTDFPPPQSRPTTRVREAAFRFALAASEAAEKPATADELAKGKRWIVTWNGTAGETGAGSGLSSLVRMTINKSGIHFSRIQKTPSLLQTHPLQSIVSCAPEHSAKILLVCALDITTGHRSEYRLQSEDVGSVTVGDVAA</sequence>
<evidence type="ECO:0000256" key="1">
    <source>
        <dbReference type="SAM" id="MobiDB-lite"/>
    </source>
</evidence>